<evidence type="ECO:0000313" key="2">
    <source>
        <dbReference type="RefSeq" id="XP_019051387.1"/>
    </source>
</evidence>
<dbReference type="Proteomes" id="UP000189703">
    <property type="component" value="Unplaced"/>
</dbReference>
<evidence type="ECO:0000313" key="1">
    <source>
        <dbReference type="Proteomes" id="UP000189703"/>
    </source>
</evidence>
<gene>
    <name evidence="2" type="primary">LOC109113913</name>
</gene>
<dbReference type="KEGG" id="nnu:109113913"/>
<dbReference type="AlphaFoldDB" id="A0A1U8PXW7"/>
<keyword evidence="1" id="KW-1185">Reference proteome</keyword>
<dbReference type="PANTHER" id="PTHR11439:SF455">
    <property type="entry name" value="RLK (RECEPTOR-LIKE PROTEIN KINASE) 8, PUTATIVE-RELATED"/>
    <property type="match status" value="1"/>
</dbReference>
<dbReference type="GeneID" id="109113913"/>
<dbReference type="OrthoDB" id="1931513at2759"/>
<accession>A0A1U8PXW7</accession>
<sequence length="164" mass="18349">MGFRASTTDTSLFVYCSKTVTLYLLIYLDDVLLIENSQTASHSCIQELSRHFSLKDLGPIAFFLGCLDDIQSIEGFAIFLGPNLVAWRSRKQATVARSSTESEFRACATTTTVVLWITSLLRDLGVTLSETPTIWCDNIGATYLAANLVFRARTQHVEVDFYFL</sequence>
<dbReference type="InterPro" id="IPR043502">
    <property type="entry name" value="DNA/RNA_pol_sf"/>
</dbReference>
<dbReference type="SUPFAM" id="SSF56672">
    <property type="entry name" value="DNA/RNA polymerases"/>
    <property type="match status" value="1"/>
</dbReference>
<organism evidence="1 2">
    <name type="scientific">Nelumbo nucifera</name>
    <name type="common">Sacred lotus</name>
    <dbReference type="NCBI Taxonomy" id="4432"/>
    <lineage>
        <taxon>Eukaryota</taxon>
        <taxon>Viridiplantae</taxon>
        <taxon>Streptophyta</taxon>
        <taxon>Embryophyta</taxon>
        <taxon>Tracheophyta</taxon>
        <taxon>Spermatophyta</taxon>
        <taxon>Magnoliopsida</taxon>
        <taxon>Proteales</taxon>
        <taxon>Nelumbonaceae</taxon>
        <taxon>Nelumbo</taxon>
    </lineage>
</organism>
<dbReference type="CDD" id="cd09272">
    <property type="entry name" value="RNase_HI_RT_Ty1"/>
    <property type="match status" value="1"/>
</dbReference>
<dbReference type="RefSeq" id="XP_019051387.1">
    <property type="nucleotide sequence ID" value="XM_019195842.1"/>
</dbReference>
<name>A0A1U8PXW7_NELNU</name>
<proteinExistence type="predicted"/>
<protein>
    <submittedName>
        <fullName evidence="2">Uncharacterized protein LOC109113913</fullName>
    </submittedName>
</protein>
<dbReference type="InParanoid" id="A0A1U8PXW7"/>
<dbReference type="STRING" id="4432.A0A1U8PXW7"/>
<dbReference type="PANTHER" id="PTHR11439">
    <property type="entry name" value="GAG-POL-RELATED RETROTRANSPOSON"/>
    <property type="match status" value="1"/>
</dbReference>
<reference evidence="2" key="1">
    <citation type="submission" date="2025-08" db="UniProtKB">
        <authorList>
            <consortium name="RefSeq"/>
        </authorList>
    </citation>
    <scope>IDENTIFICATION</scope>
</reference>